<organism evidence="1 2">
    <name type="scientific">Euplotes crassus</name>
    <dbReference type="NCBI Taxonomy" id="5936"/>
    <lineage>
        <taxon>Eukaryota</taxon>
        <taxon>Sar</taxon>
        <taxon>Alveolata</taxon>
        <taxon>Ciliophora</taxon>
        <taxon>Intramacronucleata</taxon>
        <taxon>Spirotrichea</taxon>
        <taxon>Hypotrichia</taxon>
        <taxon>Euplotida</taxon>
        <taxon>Euplotidae</taxon>
        <taxon>Moneuplotes</taxon>
    </lineage>
</organism>
<protein>
    <submittedName>
        <fullName evidence="1">Uncharacterized protein</fullName>
    </submittedName>
</protein>
<dbReference type="AlphaFoldDB" id="A0AAD1XT54"/>
<gene>
    <name evidence="1" type="ORF">ECRASSUSDP1_LOCUS20238</name>
</gene>
<proteinExistence type="predicted"/>
<evidence type="ECO:0000313" key="1">
    <source>
        <dbReference type="EMBL" id="CAI2378838.1"/>
    </source>
</evidence>
<name>A0AAD1XT54_EUPCR</name>
<evidence type="ECO:0000313" key="2">
    <source>
        <dbReference type="Proteomes" id="UP001295684"/>
    </source>
</evidence>
<sequence length="257" mass="30557">MTLSDKFTKYQDWRKEILYTDSPQEFFDIFENPYSDLEEDIATFSQAGNLEISLERPYDKNAAYQIVDEDYYNDTSGEAVSKLKHHKLKRFIKHVEKEKNEEVKVSSQPEADDCLEEITNTEAFKKKYSIKDYLDRVWCEKYCYELYTIELNKVAHKHNIPTDEIIDIAYECTADLDFIELYLSSGIKRIHWSKVEDLALQSVMKERSIKENGIIVQEEDIRDSYSKTQYQYLLEVKGVDQIKKRCRFLGIEYIDDY</sequence>
<keyword evidence="2" id="KW-1185">Reference proteome</keyword>
<accession>A0AAD1XT54</accession>
<comment type="caution">
    <text evidence="1">The sequence shown here is derived from an EMBL/GenBank/DDBJ whole genome shotgun (WGS) entry which is preliminary data.</text>
</comment>
<dbReference type="Proteomes" id="UP001295684">
    <property type="component" value="Unassembled WGS sequence"/>
</dbReference>
<reference evidence="1" key="1">
    <citation type="submission" date="2023-07" db="EMBL/GenBank/DDBJ databases">
        <authorList>
            <consortium name="AG Swart"/>
            <person name="Singh M."/>
            <person name="Singh A."/>
            <person name="Seah K."/>
            <person name="Emmerich C."/>
        </authorList>
    </citation>
    <scope>NUCLEOTIDE SEQUENCE</scope>
    <source>
        <strain evidence="1">DP1</strain>
    </source>
</reference>
<dbReference type="EMBL" id="CAMPGE010020614">
    <property type="protein sequence ID" value="CAI2378838.1"/>
    <property type="molecule type" value="Genomic_DNA"/>
</dbReference>